<accession>A0AAQ3NEA9</accession>
<keyword evidence="2" id="KW-1185">Reference proteome</keyword>
<evidence type="ECO:0000313" key="1">
    <source>
        <dbReference type="EMBL" id="WVZ07123.1"/>
    </source>
</evidence>
<organism evidence="1 2">
    <name type="scientific">Vigna mungo</name>
    <name type="common">Black gram</name>
    <name type="synonym">Phaseolus mungo</name>
    <dbReference type="NCBI Taxonomy" id="3915"/>
    <lineage>
        <taxon>Eukaryota</taxon>
        <taxon>Viridiplantae</taxon>
        <taxon>Streptophyta</taxon>
        <taxon>Embryophyta</taxon>
        <taxon>Tracheophyta</taxon>
        <taxon>Spermatophyta</taxon>
        <taxon>Magnoliopsida</taxon>
        <taxon>eudicotyledons</taxon>
        <taxon>Gunneridae</taxon>
        <taxon>Pentapetalae</taxon>
        <taxon>rosids</taxon>
        <taxon>fabids</taxon>
        <taxon>Fabales</taxon>
        <taxon>Fabaceae</taxon>
        <taxon>Papilionoideae</taxon>
        <taxon>50 kb inversion clade</taxon>
        <taxon>NPAAA clade</taxon>
        <taxon>indigoferoid/millettioid clade</taxon>
        <taxon>Phaseoleae</taxon>
        <taxon>Vigna</taxon>
    </lineage>
</organism>
<sequence>MMIRQRDIKHSISISGNAVVLQWLLHEEDHGNPMICATLNLDEGPLPEHGAHDIGLSWEELIRMIEMNNEISDLVVMGEAYAGDVHCDADVGDVGSEIYVADVDCVVDEVSPSFVTPTYIVGEDVADVHDVEEVEDVHDVKDVGPLLAVLPPVHPHHNVPLLQVNPKYLYNLVTLFRAPWWIVFEICGQVFGTRECYFLGPRSQVDNMIPTMETFALDSVGHNKKERKRIDTIMEELQGIREKYVSEWILDPDNVQRNEVLQYLRLLY</sequence>
<proteinExistence type="predicted"/>
<name>A0AAQ3NEA9_VIGMU</name>
<dbReference type="EMBL" id="CP144695">
    <property type="protein sequence ID" value="WVZ07123.1"/>
    <property type="molecule type" value="Genomic_DNA"/>
</dbReference>
<gene>
    <name evidence="1" type="ORF">V8G54_020469</name>
</gene>
<reference evidence="1 2" key="1">
    <citation type="journal article" date="2023" name="Life. Sci Alliance">
        <title>Evolutionary insights into 3D genome organization and epigenetic landscape of Vigna mungo.</title>
        <authorList>
            <person name="Junaid A."/>
            <person name="Singh B."/>
            <person name="Bhatia S."/>
        </authorList>
    </citation>
    <scope>NUCLEOTIDE SEQUENCE [LARGE SCALE GENOMIC DNA]</scope>
    <source>
        <strain evidence="1">Urdbean</strain>
    </source>
</reference>
<dbReference type="AlphaFoldDB" id="A0AAQ3NEA9"/>
<dbReference type="Proteomes" id="UP001374535">
    <property type="component" value="Chromosome 6"/>
</dbReference>
<evidence type="ECO:0000313" key="2">
    <source>
        <dbReference type="Proteomes" id="UP001374535"/>
    </source>
</evidence>
<protein>
    <submittedName>
        <fullName evidence="1">Uncharacterized protein</fullName>
    </submittedName>
</protein>